<comment type="caution">
    <text evidence="3">The sequence shown here is derived from an EMBL/GenBank/DDBJ whole genome shotgun (WGS) entry which is preliminary data.</text>
</comment>
<dbReference type="PANTHER" id="PTHR34709">
    <property type="entry name" value="OS10G0396666 PROTEIN"/>
    <property type="match status" value="1"/>
</dbReference>
<proteinExistence type="predicted"/>
<name>A0A1E5VQA1_9POAL</name>
<dbReference type="InterPro" id="IPR001810">
    <property type="entry name" value="F-box_dom"/>
</dbReference>
<reference evidence="3 4" key="1">
    <citation type="submission" date="2016-09" db="EMBL/GenBank/DDBJ databases">
        <title>The draft genome of Dichanthelium oligosanthes: A C3 panicoid grass species.</title>
        <authorList>
            <person name="Studer A.J."/>
            <person name="Schnable J.C."/>
            <person name="Brutnell T.P."/>
        </authorList>
    </citation>
    <scope>NUCLEOTIDE SEQUENCE [LARGE SCALE GENOMIC DNA]</scope>
    <source>
        <strain evidence="4">cv. Kellogg 1175</strain>
        <tissue evidence="3">Leaf</tissue>
    </source>
</reference>
<dbReference type="STRING" id="888268.A0A1E5VQA1"/>
<feature type="domain" description="F-box" evidence="1">
    <location>
        <begin position="146"/>
        <end position="181"/>
    </location>
</feature>
<dbReference type="InterPro" id="IPR036047">
    <property type="entry name" value="F-box-like_dom_sf"/>
</dbReference>
<dbReference type="Pfam" id="PF00646">
    <property type="entry name" value="F-box"/>
    <property type="match status" value="1"/>
</dbReference>
<dbReference type="SUPFAM" id="SSF52047">
    <property type="entry name" value="RNI-like"/>
    <property type="match status" value="1"/>
</dbReference>
<organism evidence="3 4">
    <name type="scientific">Dichanthelium oligosanthes</name>
    <dbReference type="NCBI Taxonomy" id="888268"/>
    <lineage>
        <taxon>Eukaryota</taxon>
        <taxon>Viridiplantae</taxon>
        <taxon>Streptophyta</taxon>
        <taxon>Embryophyta</taxon>
        <taxon>Tracheophyta</taxon>
        <taxon>Spermatophyta</taxon>
        <taxon>Magnoliopsida</taxon>
        <taxon>Liliopsida</taxon>
        <taxon>Poales</taxon>
        <taxon>Poaceae</taxon>
        <taxon>PACMAD clade</taxon>
        <taxon>Panicoideae</taxon>
        <taxon>Panicodae</taxon>
        <taxon>Paniceae</taxon>
        <taxon>Dichantheliinae</taxon>
        <taxon>Dichanthelium</taxon>
    </lineage>
</organism>
<dbReference type="EMBL" id="LWDX02032932">
    <property type="protein sequence ID" value="OEL27267.1"/>
    <property type="molecule type" value="Genomic_DNA"/>
</dbReference>
<dbReference type="SUPFAM" id="SSF81383">
    <property type="entry name" value="F-box domain"/>
    <property type="match status" value="1"/>
</dbReference>
<evidence type="ECO:0000259" key="1">
    <source>
        <dbReference type="Pfam" id="PF00646"/>
    </source>
</evidence>
<dbReference type="InterPro" id="IPR032675">
    <property type="entry name" value="LRR_dom_sf"/>
</dbReference>
<feature type="non-terminal residue" evidence="3">
    <location>
        <position position="1"/>
    </location>
</feature>
<evidence type="ECO:0008006" key="5">
    <source>
        <dbReference type="Google" id="ProtNLM"/>
    </source>
</evidence>
<feature type="domain" description="At1g61320/AtMIF1 LRR" evidence="2">
    <location>
        <begin position="222"/>
        <end position="379"/>
    </location>
</feature>
<protein>
    <recommendedName>
        <fullName evidence="5">F-box domain-containing protein</fullName>
    </recommendedName>
</protein>
<dbReference type="Gene3D" id="3.80.10.10">
    <property type="entry name" value="Ribonuclease Inhibitor"/>
    <property type="match status" value="1"/>
</dbReference>
<dbReference type="Proteomes" id="UP000095767">
    <property type="component" value="Unassembled WGS sequence"/>
</dbReference>
<dbReference type="PANTHER" id="PTHR34709:SF79">
    <property type="entry name" value="F-BOX DOMAIN-CONTAINING PROTEIN"/>
    <property type="match status" value="1"/>
</dbReference>
<dbReference type="Pfam" id="PF23622">
    <property type="entry name" value="LRR_At1g61320_AtMIF1"/>
    <property type="match status" value="1"/>
</dbReference>
<keyword evidence="4" id="KW-1185">Reference proteome</keyword>
<dbReference type="InterPro" id="IPR055312">
    <property type="entry name" value="FBL15-like"/>
</dbReference>
<evidence type="ECO:0000313" key="4">
    <source>
        <dbReference type="Proteomes" id="UP000095767"/>
    </source>
</evidence>
<gene>
    <name evidence="3" type="ORF">BAE44_0011715</name>
</gene>
<evidence type="ECO:0000259" key="2">
    <source>
        <dbReference type="Pfam" id="PF23622"/>
    </source>
</evidence>
<dbReference type="InterPro" id="IPR053781">
    <property type="entry name" value="F-box_AtFBL13-like"/>
</dbReference>
<accession>A0A1E5VQA1</accession>
<dbReference type="InterPro" id="IPR055357">
    <property type="entry name" value="LRR_At1g61320_AtMIF1"/>
</dbReference>
<dbReference type="CDD" id="cd22160">
    <property type="entry name" value="F-box_AtFBL13-like"/>
    <property type="match status" value="1"/>
</dbReference>
<sequence>LEYLGEVKISGFTGAHEEIDLVRLLFESSKSIKSMTLNATKDMTCAVSLLKLMGEEDGIDTIDQELQKIPYTDRGHWQLEEDVYTWTRHGATQRPTAFNFTICNLLIPLGIALLFEAKALQIKKSNTHTSTRPPRPMGGTGDVDGISALPDDLLHLILGFLPDATAAARMAVLSRRWRHVWVHAQNLVLSDIAPTVGNAGCRAKPGYFAGFVDRLFARRGDVGIGSLQIRLYNHHCTSPEKVNAWTRYAVQHVVDSFLLRITQKPTTTIIELPSHGRTTSIQLNLSGNSLQLPTVAASSTYEALTELVLDSARLGGGGRALGDFVSSCCPRLRKLDIRSPMGLPELVLRVDALEELHLSHAEDLRTLDVTAPNLRVFWVHRCFHGGPRYANKVARVVAPRLEVIGMRDHLRLCKRPDLEIHGLTSVRRLSDLHLDMRGRCYRNTSAGIWLLENCPGVEHVQVSLDHYCGSLIPPDEGLGLPVLLALDRRSAHRPSSGRRGAIGQCDKLRGGYDFVSRKSPCGKYIIAALEAPSLDIIEHQLQTPGEFNWLKTCTIYYSV</sequence>
<dbReference type="OrthoDB" id="691251at2759"/>
<dbReference type="AlphaFoldDB" id="A0A1E5VQA1"/>
<evidence type="ECO:0000313" key="3">
    <source>
        <dbReference type="EMBL" id="OEL27267.1"/>
    </source>
</evidence>